<proteinExistence type="predicted"/>
<organism evidence="1 2">
    <name type="scientific">Aquirhabdus parva</name>
    <dbReference type="NCBI Taxonomy" id="2283318"/>
    <lineage>
        <taxon>Bacteria</taxon>
        <taxon>Pseudomonadati</taxon>
        <taxon>Pseudomonadota</taxon>
        <taxon>Gammaproteobacteria</taxon>
        <taxon>Moraxellales</taxon>
        <taxon>Moraxellaceae</taxon>
        <taxon>Aquirhabdus</taxon>
    </lineage>
</organism>
<evidence type="ECO:0000313" key="1">
    <source>
        <dbReference type="EMBL" id="AXI03049.1"/>
    </source>
</evidence>
<reference evidence="1 2" key="1">
    <citation type="submission" date="2018-07" db="EMBL/GenBank/DDBJ databases">
        <title>Genome sequencing of Moraxellaceae gen. HYN0046.</title>
        <authorList>
            <person name="Kim M."/>
            <person name="Yi H."/>
        </authorList>
    </citation>
    <scope>NUCLEOTIDE SEQUENCE [LARGE SCALE GENOMIC DNA]</scope>
    <source>
        <strain evidence="1 2">HYN0046</strain>
    </source>
</reference>
<sequence>MNVHPQLSDRHDQQELVETALNNSLSLNTSHPTAFMRSADDHQIGTLTKLNARMHFTVSEDQALVMRRVLVNAAGTFLKDLRITPIKSKHIVQIALDLDSTIIDHVIRTVIRSMQSAEMGRIIQF</sequence>
<dbReference type="RefSeq" id="WP_114899159.1">
    <property type="nucleotide sequence ID" value="NZ_CP031222.1"/>
</dbReference>
<dbReference type="KEGG" id="mbah:HYN46_09490"/>
<name>A0A345P6Z0_9GAMM</name>
<keyword evidence="2" id="KW-1185">Reference proteome</keyword>
<dbReference type="AlphaFoldDB" id="A0A345P6Z0"/>
<gene>
    <name evidence="1" type="ORF">HYN46_09490</name>
</gene>
<dbReference type="Proteomes" id="UP000253940">
    <property type="component" value="Chromosome"/>
</dbReference>
<accession>A0A345P6Z0</accession>
<evidence type="ECO:0000313" key="2">
    <source>
        <dbReference type="Proteomes" id="UP000253940"/>
    </source>
</evidence>
<dbReference type="EMBL" id="CP031222">
    <property type="protein sequence ID" value="AXI03049.1"/>
    <property type="molecule type" value="Genomic_DNA"/>
</dbReference>
<protein>
    <submittedName>
        <fullName evidence="1">Uncharacterized protein</fullName>
    </submittedName>
</protein>